<feature type="compositionally biased region" description="Low complexity" evidence="2">
    <location>
        <begin position="195"/>
        <end position="210"/>
    </location>
</feature>
<sequence length="216" mass="23705">MDNLEEEKKKKFNIFQRILLVVIIPILFAVVVVLLLLIYSGVDVADKGKDLVNAIPFLTSEKASTETSTSEQTQKDAASIKKLEAKIAEQEETIANLQTEIDNKDKINKNITEEREKLQKELDALKSEQTQTKTAFDDIVKTYETMSAKNAAAIISEMGENEGLKILASVKPAELASILEKMEPSVASKYTELLADNSSSDQGSTSSSTGDDADNE</sequence>
<name>A0A2N0Z6P4_9BACI</name>
<reference evidence="4 5" key="1">
    <citation type="journal article" date="2003" name="Int. J. Syst. Evol. Microbiol.">
        <title>Bacillus nealsonii sp. nov., isolated from a spacecraft-assembly facility, whose spores are gamma-radiation resistant.</title>
        <authorList>
            <person name="Venkateswaran K."/>
            <person name="Kempf M."/>
            <person name="Chen F."/>
            <person name="Satomi M."/>
            <person name="Nicholson W."/>
            <person name="Kern R."/>
        </authorList>
    </citation>
    <scope>NUCLEOTIDE SEQUENCE [LARGE SCALE GENOMIC DNA]</scope>
    <source>
        <strain evidence="4 5">FO-92</strain>
    </source>
</reference>
<proteinExistence type="predicted"/>
<gene>
    <name evidence="4" type="ORF">CWS01_02590</name>
</gene>
<keyword evidence="1" id="KW-0175">Coiled coil</keyword>
<accession>A0A2N0Z6P4</accession>
<dbReference type="SUPFAM" id="SSF158791">
    <property type="entry name" value="MgtE N-terminal domain-like"/>
    <property type="match status" value="1"/>
</dbReference>
<comment type="caution">
    <text evidence="4">The sequence shown here is derived from an EMBL/GenBank/DDBJ whole genome shotgun (WGS) entry which is preliminary data.</text>
</comment>
<feature type="region of interest" description="Disordered" evidence="2">
    <location>
        <begin position="190"/>
        <end position="216"/>
    </location>
</feature>
<keyword evidence="3" id="KW-1133">Transmembrane helix</keyword>
<evidence type="ECO:0000256" key="1">
    <source>
        <dbReference type="SAM" id="Coils"/>
    </source>
</evidence>
<keyword evidence="3" id="KW-0812">Transmembrane</keyword>
<evidence type="ECO:0000256" key="2">
    <source>
        <dbReference type="SAM" id="MobiDB-lite"/>
    </source>
</evidence>
<evidence type="ECO:0000313" key="5">
    <source>
        <dbReference type="Proteomes" id="UP000233375"/>
    </source>
</evidence>
<keyword evidence="5" id="KW-1185">Reference proteome</keyword>
<dbReference type="OrthoDB" id="1724615at2"/>
<evidence type="ECO:0000313" key="4">
    <source>
        <dbReference type="EMBL" id="PKG25167.1"/>
    </source>
</evidence>
<organism evidence="4 5">
    <name type="scientific">Niallia nealsonii</name>
    <dbReference type="NCBI Taxonomy" id="115979"/>
    <lineage>
        <taxon>Bacteria</taxon>
        <taxon>Bacillati</taxon>
        <taxon>Bacillota</taxon>
        <taxon>Bacilli</taxon>
        <taxon>Bacillales</taxon>
        <taxon>Bacillaceae</taxon>
        <taxon>Niallia</taxon>
    </lineage>
</organism>
<dbReference type="EMBL" id="PISE01000006">
    <property type="protein sequence ID" value="PKG25167.1"/>
    <property type="molecule type" value="Genomic_DNA"/>
</dbReference>
<feature type="coiled-coil region" evidence="1">
    <location>
        <begin position="80"/>
        <end position="135"/>
    </location>
</feature>
<dbReference type="RefSeq" id="WP_101175488.1">
    <property type="nucleotide sequence ID" value="NZ_PISE01000006.1"/>
</dbReference>
<feature type="transmembrane region" description="Helical" evidence="3">
    <location>
        <begin position="18"/>
        <end position="39"/>
    </location>
</feature>
<dbReference type="Proteomes" id="UP000233375">
    <property type="component" value="Unassembled WGS sequence"/>
</dbReference>
<protein>
    <recommendedName>
        <fullName evidence="6">Magnesium transporter MgtE intracellular domain-containing protein</fullName>
    </recommendedName>
</protein>
<keyword evidence="3" id="KW-0472">Membrane</keyword>
<dbReference type="AlphaFoldDB" id="A0A2N0Z6P4"/>
<evidence type="ECO:0000256" key="3">
    <source>
        <dbReference type="SAM" id="Phobius"/>
    </source>
</evidence>
<evidence type="ECO:0008006" key="6">
    <source>
        <dbReference type="Google" id="ProtNLM"/>
    </source>
</evidence>